<evidence type="ECO:0000259" key="9">
    <source>
        <dbReference type="PROSITE" id="PS50850"/>
    </source>
</evidence>
<feature type="transmembrane region" description="Helical" evidence="8">
    <location>
        <begin position="290"/>
        <end position="312"/>
    </location>
</feature>
<accession>A0A6G9GV46</accession>
<dbReference type="GO" id="GO:0005886">
    <property type="term" value="C:plasma membrane"/>
    <property type="evidence" value="ECO:0007669"/>
    <property type="project" value="UniProtKB-SubCell"/>
</dbReference>
<dbReference type="SUPFAM" id="SSF103473">
    <property type="entry name" value="MFS general substrate transporter"/>
    <property type="match status" value="1"/>
</dbReference>
<keyword evidence="2" id="KW-0813">Transport</keyword>
<dbReference type="CDD" id="cd17321">
    <property type="entry name" value="MFS_MMR_MDR_like"/>
    <property type="match status" value="1"/>
</dbReference>
<dbReference type="InterPro" id="IPR005829">
    <property type="entry name" value="Sugar_transporter_CS"/>
</dbReference>
<dbReference type="Proteomes" id="UP000501179">
    <property type="component" value="Chromosome"/>
</dbReference>
<feature type="transmembrane region" description="Helical" evidence="8">
    <location>
        <begin position="252"/>
        <end position="269"/>
    </location>
</feature>
<feature type="compositionally biased region" description="Gly residues" evidence="7">
    <location>
        <begin position="549"/>
        <end position="559"/>
    </location>
</feature>
<dbReference type="Gene3D" id="1.20.1250.20">
    <property type="entry name" value="MFS general substrate transporter like domains"/>
    <property type="match status" value="1"/>
</dbReference>
<dbReference type="PROSITE" id="PS00216">
    <property type="entry name" value="SUGAR_TRANSPORT_1"/>
    <property type="match status" value="1"/>
</dbReference>
<feature type="region of interest" description="Disordered" evidence="7">
    <location>
        <begin position="525"/>
        <end position="559"/>
    </location>
</feature>
<feature type="transmembrane region" description="Helical" evidence="8">
    <location>
        <begin position="349"/>
        <end position="375"/>
    </location>
</feature>
<evidence type="ECO:0000256" key="6">
    <source>
        <dbReference type="ARBA" id="ARBA00023251"/>
    </source>
</evidence>
<feature type="transmembrane region" description="Helical" evidence="8">
    <location>
        <begin position="222"/>
        <end position="240"/>
    </location>
</feature>
<evidence type="ECO:0000256" key="8">
    <source>
        <dbReference type="SAM" id="Phobius"/>
    </source>
</evidence>
<keyword evidence="3 8" id="KW-0812">Transmembrane</keyword>
<comment type="subcellular location">
    <subcellularLocation>
        <location evidence="1">Cell membrane</location>
        <topology evidence="1">Multi-pass membrane protein</topology>
    </subcellularLocation>
</comment>
<feature type="transmembrane region" description="Helical" evidence="8">
    <location>
        <begin position="381"/>
        <end position="404"/>
    </location>
</feature>
<feature type="transmembrane region" description="Helical" evidence="8">
    <location>
        <begin position="499"/>
        <end position="518"/>
    </location>
</feature>
<organism evidence="10 11">
    <name type="scientific">Streptomyces liangshanensis</name>
    <dbReference type="NCBI Taxonomy" id="2717324"/>
    <lineage>
        <taxon>Bacteria</taxon>
        <taxon>Bacillati</taxon>
        <taxon>Actinomycetota</taxon>
        <taxon>Actinomycetes</taxon>
        <taxon>Kitasatosporales</taxon>
        <taxon>Streptomycetaceae</taxon>
        <taxon>Streptomyces</taxon>
    </lineage>
</organism>
<dbReference type="InterPro" id="IPR020846">
    <property type="entry name" value="MFS_dom"/>
</dbReference>
<sequence>MPTKSQQPAGGPGSGATAARPAVPAGQNIPRRWLGLMVVCLGVMMAFVNVTGTISALTRIQDDLHISAATLVWLTSAYSLAVVSLVMSAGTLSDLIGRRLTFILGSVVFTLGSLMAFVADSPGTLIAAQAVMGLGGAAVLPSSLTIVTTTFTDPHERTTAISAWAACSGLGLAAGPLIAGVLLEHFSWHSVYLTNLLIGAAAAALAPFFVHESKHPSRRLDLAGVVLGTVTLASATYAIIQGGASGYTEPRIVVAYVVFALSGALLVRVELRHHDPMLDLRLFRNASFSAVMGVAAAAMFGFVGVALLTVLSMQRVQHLSTLGVGVRMLVLFGTFVAVSAVAPRLVRRFGFTVVLTSGLVAMGAGALALLAVGPFDGYEAVWPGLLVTGVGGGLLVAPSSAAAVSSVPPLQAGMAASAINMARQLGNVLGPSVLGTIVTTHFPDNLHERLTGAGVPAADARRIAEGAAHGSSGSGLPASLVHTVADAVPRAFTDAVHRGLLVAGVVVLLVAIPSALFVRHRLPAASAPVPTPGQDTASGGPSGSESGAGAAGGPTAGAR</sequence>
<dbReference type="GO" id="GO:0046677">
    <property type="term" value="P:response to antibiotic"/>
    <property type="evidence" value="ECO:0007669"/>
    <property type="project" value="UniProtKB-KW"/>
</dbReference>
<proteinExistence type="predicted"/>
<feature type="transmembrane region" description="Helical" evidence="8">
    <location>
        <begin position="33"/>
        <end position="58"/>
    </location>
</feature>
<dbReference type="InterPro" id="IPR036259">
    <property type="entry name" value="MFS_trans_sf"/>
</dbReference>
<evidence type="ECO:0000256" key="4">
    <source>
        <dbReference type="ARBA" id="ARBA00022989"/>
    </source>
</evidence>
<dbReference type="PANTHER" id="PTHR42718">
    <property type="entry name" value="MAJOR FACILITATOR SUPERFAMILY MULTIDRUG TRANSPORTER MFSC"/>
    <property type="match status" value="1"/>
</dbReference>
<keyword evidence="6" id="KW-0046">Antibiotic resistance</keyword>
<dbReference type="AlphaFoldDB" id="A0A6G9GV46"/>
<feature type="transmembrane region" description="Helical" evidence="8">
    <location>
        <begin position="324"/>
        <end position="342"/>
    </location>
</feature>
<dbReference type="KEGG" id="slia:HA039_06140"/>
<protein>
    <submittedName>
        <fullName evidence="10">MFS transporter</fullName>
    </submittedName>
</protein>
<keyword evidence="5 8" id="KW-0472">Membrane</keyword>
<name>A0A6G9GV46_9ACTN</name>
<reference evidence="10 11" key="1">
    <citation type="submission" date="2020-03" db="EMBL/GenBank/DDBJ databases">
        <title>A novel species.</title>
        <authorList>
            <person name="Gao J."/>
        </authorList>
    </citation>
    <scope>NUCLEOTIDE SEQUENCE [LARGE SCALE GENOMIC DNA]</scope>
    <source>
        <strain evidence="10 11">QMT-12</strain>
    </source>
</reference>
<feature type="transmembrane region" description="Helical" evidence="8">
    <location>
        <begin position="189"/>
        <end position="210"/>
    </location>
</feature>
<feature type="transmembrane region" description="Helical" evidence="8">
    <location>
        <begin position="100"/>
        <end position="119"/>
    </location>
</feature>
<gene>
    <name evidence="10" type="ORF">HA039_06140</name>
</gene>
<dbReference type="EMBL" id="CP050177">
    <property type="protein sequence ID" value="QIQ01929.1"/>
    <property type="molecule type" value="Genomic_DNA"/>
</dbReference>
<feature type="domain" description="Major facilitator superfamily (MFS) profile" evidence="9">
    <location>
        <begin position="35"/>
        <end position="522"/>
    </location>
</feature>
<dbReference type="GO" id="GO:0022857">
    <property type="term" value="F:transmembrane transporter activity"/>
    <property type="evidence" value="ECO:0007669"/>
    <property type="project" value="InterPro"/>
</dbReference>
<dbReference type="Pfam" id="PF07690">
    <property type="entry name" value="MFS_1"/>
    <property type="match status" value="1"/>
</dbReference>
<evidence type="ECO:0000313" key="10">
    <source>
        <dbReference type="EMBL" id="QIQ01929.1"/>
    </source>
</evidence>
<feature type="transmembrane region" description="Helical" evidence="8">
    <location>
        <begin position="125"/>
        <end position="151"/>
    </location>
</feature>
<feature type="region of interest" description="Disordered" evidence="7">
    <location>
        <begin position="1"/>
        <end position="22"/>
    </location>
</feature>
<dbReference type="RefSeq" id="WP_167024906.1">
    <property type="nucleotide sequence ID" value="NZ_CP050177.1"/>
</dbReference>
<feature type="transmembrane region" description="Helical" evidence="8">
    <location>
        <begin position="425"/>
        <end position="442"/>
    </location>
</feature>
<evidence type="ECO:0000256" key="2">
    <source>
        <dbReference type="ARBA" id="ARBA00022448"/>
    </source>
</evidence>
<evidence type="ECO:0000256" key="3">
    <source>
        <dbReference type="ARBA" id="ARBA00022692"/>
    </source>
</evidence>
<dbReference type="PANTHER" id="PTHR42718:SF9">
    <property type="entry name" value="MAJOR FACILITATOR SUPERFAMILY MULTIDRUG TRANSPORTER MFSC"/>
    <property type="match status" value="1"/>
</dbReference>
<evidence type="ECO:0000256" key="1">
    <source>
        <dbReference type="ARBA" id="ARBA00004651"/>
    </source>
</evidence>
<feature type="compositionally biased region" description="Low complexity" evidence="7">
    <location>
        <begin position="536"/>
        <end position="548"/>
    </location>
</feature>
<feature type="transmembrane region" description="Helical" evidence="8">
    <location>
        <begin position="163"/>
        <end position="183"/>
    </location>
</feature>
<feature type="transmembrane region" description="Helical" evidence="8">
    <location>
        <begin position="64"/>
        <end position="88"/>
    </location>
</feature>
<keyword evidence="4 8" id="KW-1133">Transmembrane helix</keyword>
<dbReference type="InterPro" id="IPR011701">
    <property type="entry name" value="MFS"/>
</dbReference>
<evidence type="ECO:0000256" key="5">
    <source>
        <dbReference type="ARBA" id="ARBA00023136"/>
    </source>
</evidence>
<evidence type="ECO:0000256" key="7">
    <source>
        <dbReference type="SAM" id="MobiDB-lite"/>
    </source>
</evidence>
<keyword evidence="11" id="KW-1185">Reference proteome</keyword>
<dbReference type="PROSITE" id="PS50850">
    <property type="entry name" value="MFS"/>
    <property type="match status" value="1"/>
</dbReference>
<evidence type="ECO:0000313" key="11">
    <source>
        <dbReference type="Proteomes" id="UP000501179"/>
    </source>
</evidence>